<name>A0A7Y9RXP3_9ACTN</name>
<gene>
    <name evidence="6" type="ORF">BJ989_002787</name>
</gene>
<evidence type="ECO:0000259" key="5">
    <source>
        <dbReference type="PROSITE" id="PS50977"/>
    </source>
</evidence>
<keyword evidence="2 4" id="KW-0238">DNA-binding</keyword>
<dbReference type="Pfam" id="PF00440">
    <property type="entry name" value="TetR_N"/>
    <property type="match status" value="1"/>
</dbReference>
<dbReference type="Gene3D" id="1.10.10.60">
    <property type="entry name" value="Homeodomain-like"/>
    <property type="match status" value="1"/>
</dbReference>
<protein>
    <submittedName>
        <fullName evidence="6">AcrR family transcriptional regulator</fullName>
    </submittedName>
</protein>
<evidence type="ECO:0000256" key="3">
    <source>
        <dbReference type="ARBA" id="ARBA00023163"/>
    </source>
</evidence>
<dbReference type="Pfam" id="PF16859">
    <property type="entry name" value="TetR_C_11"/>
    <property type="match status" value="1"/>
</dbReference>
<dbReference type="InterPro" id="IPR011075">
    <property type="entry name" value="TetR_C"/>
</dbReference>
<evidence type="ECO:0000313" key="7">
    <source>
        <dbReference type="Proteomes" id="UP000544110"/>
    </source>
</evidence>
<dbReference type="GO" id="GO:0000976">
    <property type="term" value="F:transcription cis-regulatory region binding"/>
    <property type="evidence" value="ECO:0007669"/>
    <property type="project" value="TreeGrafter"/>
</dbReference>
<dbReference type="InterPro" id="IPR001647">
    <property type="entry name" value="HTH_TetR"/>
</dbReference>
<dbReference type="EMBL" id="JACCAC010000001">
    <property type="protein sequence ID" value="NYG56483.1"/>
    <property type="molecule type" value="Genomic_DNA"/>
</dbReference>
<dbReference type="Proteomes" id="UP000544110">
    <property type="component" value="Unassembled WGS sequence"/>
</dbReference>
<evidence type="ECO:0000256" key="4">
    <source>
        <dbReference type="PROSITE-ProRule" id="PRU00335"/>
    </source>
</evidence>
<evidence type="ECO:0000256" key="2">
    <source>
        <dbReference type="ARBA" id="ARBA00023125"/>
    </source>
</evidence>
<reference evidence="6 7" key="1">
    <citation type="submission" date="2020-07" db="EMBL/GenBank/DDBJ databases">
        <title>Sequencing the genomes of 1000 actinobacteria strains.</title>
        <authorList>
            <person name="Klenk H.-P."/>
        </authorList>
    </citation>
    <scope>NUCLEOTIDE SEQUENCE [LARGE SCALE GENOMIC DNA]</scope>
    <source>
        <strain evidence="6 7">DSM 24552</strain>
    </source>
</reference>
<feature type="domain" description="HTH tetR-type" evidence="5">
    <location>
        <begin position="14"/>
        <end position="74"/>
    </location>
</feature>
<dbReference type="InterPro" id="IPR009057">
    <property type="entry name" value="Homeodomain-like_sf"/>
</dbReference>
<proteinExistence type="predicted"/>
<keyword evidence="7" id="KW-1185">Reference proteome</keyword>
<dbReference type="InterPro" id="IPR023772">
    <property type="entry name" value="DNA-bd_HTH_TetR-type_CS"/>
</dbReference>
<dbReference type="InterPro" id="IPR036271">
    <property type="entry name" value="Tet_transcr_reg_TetR-rel_C_sf"/>
</dbReference>
<sequence>MTPEAPQPRPRVEGDREQEVLDAALDVLVEVGYDRLTMDAVATRARASKATLYRRWAGKAALVTDALAAARGPLVTSDTGTLRGDLLAAFCGPGGFTEPSHVRHLASVATAIATDPEFAAAFRERVVAAKLLALRGVFERAAARGELRDDADLDVLAPTLPALLVHRCHVLGELPDDALVERVVDQVVLPAALRPAHPDRRPDRRTHS</sequence>
<accession>A0A7Y9RXP3</accession>
<dbReference type="InterPro" id="IPR050109">
    <property type="entry name" value="HTH-type_TetR-like_transc_reg"/>
</dbReference>
<dbReference type="SUPFAM" id="SSF46689">
    <property type="entry name" value="Homeodomain-like"/>
    <property type="match status" value="1"/>
</dbReference>
<keyword evidence="1" id="KW-0805">Transcription regulation</keyword>
<comment type="caution">
    <text evidence="6">The sequence shown here is derived from an EMBL/GenBank/DDBJ whole genome shotgun (WGS) entry which is preliminary data.</text>
</comment>
<dbReference type="PROSITE" id="PS50977">
    <property type="entry name" value="HTH_TETR_2"/>
    <property type="match status" value="1"/>
</dbReference>
<dbReference type="RefSeq" id="WP_343049385.1">
    <property type="nucleotide sequence ID" value="NZ_JACCAC010000001.1"/>
</dbReference>
<organism evidence="6 7">
    <name type="scientific">Nocardioides perillae</name>
    <dbReference type="NCBI Taxonomy" id="1119534"/>
    <lineage>
        <taxon>Bacteria</taxon>
        <taxon>Bacillati</taxon>
        <taxon>Actinomycetota</taxon>
        <taxon>Actinomycetes</taxon>
        <taxon>Propionibacteriales</taxon>
        <taxon>Nocardioidaceae</taxon>
        <taxon>Nocardioides</taxon>
    </lineage>
</organism>
<dbReference type="Gene3D" id="1.10.357.10">
    <property type="entry name" value="Tetracycline Repressor, domain 2"/>
    <property type="match status" value="1"/>
</dbReference>
<dbReference type="SUPFAM" id="SSF48498">
    <property type="entry name" value="Tetracyclin repressor-like, C-terminal domain"/>
    <property type="match status" value="1"/>
</dbReference>
<dbReference type="PANTHER" id="PTHR30055:SF148">
    <property type="entry name" value="TETR-FAMILY TRANSCRIPTIONAL REGULATOR"/>
    <property type="match status" value="1"/>
</dbReference>
<dbReference type="GO" id="GO:0003700">
    <property type="term" value="F:DNA-binding transcription factor activity"/>
    <property type="evidence" value="ECO:0007669"/>
    <property type="project" value="TreeGrafter"/>
</dbReference>
<feature type="DNA-binding region" description="H-T-H motif" evidence="4">
    <location>
        <begin position="37"/>
        <end position="56"/>
    </location>
</feature>
<dbReference type="PROSITE" id="PS01081">
    <property type="entry name" value="HTH_TETR_1"/>
    <property type="match status" value="1"/>
</dbReference>
<keyword evidence="3" id="KW-0804">Transcription</keyword>
<dbReference type="PRINTS" id="PR00455">
    <property type="entry name" value="HTHTETR"/>
</dbReference>
<evidence type="ECO:0000313" key="6">
    <source>
        <dbReference type="EMBL" id="NYG56483.1"/>
    </source>
</evidence>
<evidence type="ECO:0000256" key="1">
    <source>
        <dbReference type="ARBA" id="ARBA00023015"/>
    </source>
</evidence>
<dbReference type="AlphaFoldDB" id="A0A7Y9RXP3"/>
<dbReference type="PANTHER" id="PTHR30055">
    <property type="entry name" value="HTH-TYPE TRANSCRIPTIONAL REGULATOR RUTR"/>
    <property type="match status" value="1"/>
</dbReference>